<accession>A0A3A9ARA3</accession>
<keyword evidence="3" id="KW-1185">Reference proteome</keyword>
<sequence>MPSSTFFATLANADDWVEMEVFGKEHEKILRNYPELPNGIPSHDTIQRVFAMAPSRITWLKKELLDYAGTVTDLRQEKKVLHKMMDITFVRLS</sequence>
<protein>
    <submittedName>
        <fullName evidence="2">Transposase family protein</fullName>
    </submittedName>
</protein>
<proteinExistence type="predicted"/>
<dbReference type="OrthoDB" id="8001376at2"/>
<dbReference type="PANTHER" id="PTHR30298">
    <property type="entry name" value="H REPEAT-ASSOCIATED PREDICTED TRANSPOSASE"/>
    <property type="match status" value="1"/>
</dbReference>
<feature type="domain" description="H repeat-associated protein N-terminal" evidence="1">
    <location>
        <begin position="5"/>
        <end position="52"/>
    </location>
</feature>
<dbReference type="InterPro" id="IPR032806">
    <property type="entry name" value="YbfD_N"/>
</dbReference>
<gene>
    <name evidence="2" type="ORF">D7V94_00345</name>
</gene>
<dbReference type="Proteomes" id="UP000280696">
    <property type="component" value="Unassembled WGS sequence"/>
</dbReference>
<reference evidence="2 3" key="1">
    <citation type="submission" date="2018-09" db="EMBL/GenBank/DDBJ databases">
        <title>Murine metabolic-syndrome-specific gut microbial biobank.</title>
        <authorList>
            <person name="Liu C."/>
        </authorList>
    </citation>
    <scope>NUCLEOTIDE SEQUENCE [LARGE SCALE GENOMIC DNA]</scope>
    <source>
        <strain evidence="2 3">0.1xD8-82</strain>
    </source>
</reference>
<dbReference type="PANTHER" id="PTHR30298:SF0">
    <property type="entry name" value="PROTEIN YBFL-RELATED"/>
    <property type="match status" value="1"/>
</dbReference>
<organism evidence="2 3">
    <name type="scientific">Parablautia intestinalis</name>
    <dbReference type="NCBI Taxonomy" id="2320100"/>
    <lineage>
        <taxon>Bacteria</taxon>
        <taxon>Bacillati</taxon>
        <taxon>Bacillota</taxon>
        <taxon>Clostridia</taxon>
        <taxon>Lachnospirales</taxon>
        <taxon>Lachnospiraceae</taxon>
        <taxon>Parablautia</taxon>
    </lineage>
</organism>
<name>A0A3A9ARA3_9FIRM</name>
<dbReference type="RefSeq" id="WP_120465718.1">
    <property type="nucleotide sequence ID" value="NZ_CATAJS010000062.1"/>
</dbReference>
<dbReference type="Pfam" id="PF13808">
    <property type="entry name" value="DDE_Tnp_1_assoc"/>
    <property type="match status" value="1"/>
</dbReference>
<evidence type="ECO:0000259" key="1">
    <source>
        <dbReference type="Pfam" id="PF13808"/>
    </source>
</evidence>
<evidence type="ECO:0000313" key="3">
    <source>
        <dbReference type="Proteomes" id="UP000280696"/>
    </source>
</evidence>
<evidence type="ECO:0000313" key="2">
    <source>
        <dbReference type="EMBL" id="RKI94070.1"/>
    </source>
</evidence>
<comment type="caution">
    <text evidence="2">The sequence shown here is derived from an EMBL/GenBank/DDBJ whole genome shotgun (WGS) entry which is preliminary data.</text>
</comment>
<dbReference type="EMBL" id="RAYQ01000001">
    <property type="protein sequence ID" value="RKI94070.1"/>
    <property type="molecule type" value="Genomic_DNA"/>
</dbReference>
<dbReference type="InterPro" id="IPR051698">
    <property type="entry name" value="Transposase_11-like"/>
</dbReference>
<dbReference type="AlphaFoldDB" id="A0A3A9ARA3"/>